<dbReference type="PANTHER" id="PTHR24148">
    <property type="entry name" value="ANKYRIN REPEAT DOMAIN-CONTAINING PROTEIN 39 HOMOLOG-RELATED"/>
    <property type="match status" value="1"/>
</dbReference>
<gene>
    <name evidence="2" type="ORF">QBC40DRAFT_178996</name>
</gene>
<dbReference type="Pfam" id="PF26639">
    <property type="entry name" value="Het-6_barrel"/>
    <property type="match status" value="1"/>
</dbReference>
<evidence type="ECO:0000313" key="3">
    <source>
        <dbReference type="Proteomes" id="UP001303160"/>
    </source>
</evidence>
<dbReference type="InterPro" id="IPR052895">
    <property type="entry name" value="HetReg/Transcr_Mod"/>
</dbReference>
<dbReference type="EMBL" id="MU863948">
    <property type="protein sequence ID" value="KAK4198288.1"/>
    <property type="molecule type" value="Genomic_DNA"/>
</dbReference>
<dbReference type="InterPro" id="IPR010730">
    <property type="entry name" value="HET"/>
</dbReference>
<accession>A0AAN6XCN3</accession>
<proteinExistence type="predicted"/>
<comment type="caution">
    <text evidence="2">The sequence shown here is derived from an EMBL/GenBank/DDBJ whole genome shotgun (WGS) entry which is preliminary data.</text>
</comment>
<protein>
    <submittedName>
        <fullName evidence="2">Heterokaryon incompatibility protein-domain-containing protein</fullName>
    </submittedName>
</protein>
<evidence type="ECO:0000259" key="1">
    <source>
        <dbReference type="Pfam" id="PF06985"/>
    </source>
</evidence>
<organism evidence="2 3">
    <name type="scientific">Triangularia verruculosa</name>
    <dbReference type="NCBI Taxonomy" id="2587418"/>
    <lineage>
        <taxon>Eukaryota</taxon>
        <taxon>Fungi</taxon>
        <taxon>Dikarya</taxon>
        <taxon>Ascomycota</taxon>
        <taxon>Pezizomycotina</taxon>
        <taxon>Sordariomycetes</taxon>
        <taxon>Sordariomycetidae</taxon>
        <taxon>Sordariales</taxon>
        <taxon>Podosporaceae</taxon>
        <taxon>Triangularia</taxon>
    </lineage>
</organism>
<evidence type="ECO:0000313" key="2">
    <source>
        <dbReference type="EMBL" id="KAK4198288.1"/>
    </source>
</evidence>
<sequence length="618" mass="68399">MSGFSFTYAPLEAGHIRLLRLEWSSSVSGVPDHPAPDGSIKATLEHHDLSSPSRPPYTALSYTWGDEKERLNPPQTLNVVAPDASIKTFPILQSNLYFFLRQVRPDPSPADNGAISRCTSHVGYLWVDAICINQNKGGEGEKTAQLKIMSQIYASASRIVIWLGHAMDVYKRVATASGNDQLPEISPTSLSQIVDQVDCACLEAVTRLSYWKRSWIYQEASTPNVPREFWLGGHRLSFEDVHMANSVFHSHMLELGLNAIPSPSPFNVDIAYLHELPRLRQKGEGGLSLLDLMVKTNSLNAGEPSDKAYAMLNIARDIYGLKPGGDDDVFSSDVYLDVACLIMEMTKELDVLLFCSAGQYKGLKSWVPNFYRFVYSVPYAMRGVYDAGGGRLTGEKPRFSLDKNEKTLSVWGIRVDTIVGVYPSMRKPLQWGDYTSNTEFWQPIFGPWMRSLARFIFSQPDGSVDEEAYAGGGTVSEAIDSALAWGMAPGYGTLRRNVGVAHWPLLEQAQACANDEEPKEISVKTRGFQDFLVQASAMAVFRTSNGYVGTGDEKIAVGDVVVVIPGLAVPLVLRPIPSYEAGGSTDGPRWRLVGPCYVTGMMDRQWPWRRGEQKFVII</sequence>
<reference evidence="2" key="2">
    <citation type="submission" date="2023-05" db="EMBL/GenBank/DDBJ databases">
        <authorList>
            <consortium name="Lawrence Berkeley National Laboratory"/>
            <person name="Steindorff A."/>
            <person name="Hensen N."/>
            <person name="Bonometti L."/>
            <person name="Westerberg I."/>
            <person name="Brannstrom I.O."/>
            <person name="Guillou S."/>
            <person name="Cros-Aarteil S."/>
            <person name="Calhoun S."/>
            <person name="Haridas S."/>
            <person name="Kuo A."/>
            <person name="Mondo S."/>
            <person name="Pangilinan J."/>
            <person name="Riley R."/>
            <person name="Labutti K."/>
            <person name="Andreopoulos B."/>
            <person name="Lipzen A."/>
            <person name="Chen C."/>
            <person name="Yanf M."/>
            <person name="Daum C."/>
            <person name="Ng V."/>
            <person name="Clum A."/>
            <person name="Ohm R."/>
            <person name="Martin F."/>
            <person name="Silar P."/>
            <person name="Natvig D."/>
            <person name="Lalanne C."/>
            <person name="Gautier V."/>
            <person name="Ament-Velasquez S.L."/>
            <person name="Kruys A."/>
            <person name="Hutchinson M.I."/>
            <person name="Powell A.J."/>
            <person name="Barry K."/>
            <person name="Miller A.N."/>
            <person name="Grigoriev I.V."/>
            <person name="Debuchy R."/>
            <person name="Gladieux P."/>
            <person name="Thoren M.H."/>
            <person name="Johannesson H."/>
        </authorList>
    </citation>
    <scope>NUCLEOTIDE SEQUENCE</scope>
    <source>
        <strain evidence="2">CBS 315.58</strain>
    </source>
</reference>
<feature type="domain" description="Heterokaryon incompatibility" evidence="1">
    <location>
        <begin position="57"/>
        <end position="219"/>
    </location>
</feature>
<dbReference type="Pfam" id="PF06985">
    <property type="entry name" value="HET"/>
    <property type="match status" value="1"/>
</dbReference>
<reference evidence="2" key="1">
    <citation type="journal article" date="2023" name="Mol. Phylogenet. Evol.">
        <title>Genome-scale phylogeny and comparative genomics of the fungal order Sordariales.</title>
        <authorList>
            <person name="Hensen N."/>
            <person name="Bonometti L."/>
            <person name="Westerberg I."/>
            <person name="Brannstrom I.O."/>
            <person name="Guillou S."/>
            <person name="Cros-Aarteil S."/>
            <person name="Calhoun S."/>
            <person name="Haridas S."/>
            <person name="Kuo A."/>
            <person name="Mondo S."/>
            <person name="Pangilinan J."/>
            <person name="Riley R."/>
            <person name="LaButti K."/>
            <person name="Andreopoulos B."/>
            <person name="Lipzen A."/>
            <person name="Chen C."/>
            <person name="Yan M."/>
            <person name="Daum C."/>
            <person name="Ng V."/>
            <person name="Clum A."/>
            <person name="Steindorff A."/>
            <person name="Ohm R.A."/>
            <person name="Martin F."/>
            <person name="Silar P."/>
            <person name="Natvig D.O."/>
            <person name="Lalanne C."/>
            <person name="Gautier V."/>
            <person name="Ament-Velasquez S.L."/>
            <person name="Kruys A."/>
            <person name="Hutchinson M.I."/>
            <person name="Powell A.J."/>
            <person name="Barry K."/>
            <person name="Miller A.N."/>
            <person name="Grigoriev I.V."/>
            <person name="Debuchy R."/>
            <person name="Gladieux P."/>
            <person name="Hiltunen Thoren M."/>
            <person name="Johannesson H."/>
        </authorList>
    </citation>
    <scope>NUCLEOTIDE SEQUENCE</scope>
    <source>
        <strain evidence="2">CBS 315.58</strain>
    </source>
</reference>
<keyword evidence="3" id="KW-1185">Reference proteome</keyword>
<dbReference type="PANTHER" id="PTHR24148:SF73">
    <property type="entry name" value="HET DOMAIN PROTEIN (AFU_ORTHOLOGUE AFUA_8G01020)"/>
    <property type="match status" value="1"/>
</dbReference>
<name>A0AAN6XCN3_9PEZI</name>
<dbReference type="AlphaFoldDB" id="A0AAN6XCN3"/>
<dbReference type="Proteomes" id="UP001303160">
    <property type="component" value="Unassembled WGS sequence"/>
</dbReference>